<sequence length="91" mass="9826">MGIKYTPDAWWGKGATVVDILGILGPPGPDLDRYKYRFKPRPAACSSSPSHSSVLRSPQIPPPSLSAVVDCLDLASVREPIPDASCSRFRC</sequence>
<proteinExistence type="predicted"/>
<feature type="compositionally biased region" description="Low complexity" evidence="1">
    <location>
        <begin position="43"/>
        <end position="58"/>
    </location>
</feature>
<keyword evidence="3" id="KW-1185">Reference proteome</keyword>
<dbReference type="EMBL" id="CP097505">
    <property type="protein sequence ID" value="URD94250.1"/>
    <property type="molecule type" value="Genomic_DNA"/>
</dbReference>
<evidence type="ECO:0000313" key="2">
    <source>
        <dbReference type="EMBL" id="URD94250.1"/>
    </source>
</evidence>
<reference evidence="2" key="1">
    <citation type="submission" date="2022-05" db="EMBL/GenBank/DDBJ databases">
        <title>The Musa troglodytarum L. genome provides insights into the mechanism of non-climacteric behaviour and enrichment of carotenoids.</title>
        <authorList>
            <person name="Wang J."/>
        </authorList>
    </citation>
    <scope>NUCLEOTIDE SEQUENCE</scope>
    <source>
        <tissue evidence="2">Leaf</tissue>
    </source>
</reference>
<accession>A0A9E7FEY4</accession>
<name>A0A9E7FEY4_9LILI</name>
<evidence type="ECO:0000256" key="1">
    <source>
        <dbReference type="SAM" id="MobiDB-lite"/>
    </source>
</evidence>
<organism evidence="2 3">
    <name type="scientific">Musa troglodytarum</name>
    <name type="common">fe'i banana</name>
    <dbReference type="NCBI Taxonomy" id="320322"/>
    <lineage>
        <taxon>Eukaryota</taxon>
        <taxon>Viridiplantae</taxon>
        <taxon>Streptophyta</taxon>
        <taxon>Embryophyta</taxon>
        <taxon>Tracheophyta</taxon>
        <taxon>Spermatophyta</taxon>
        <taxon>Magnoliopsida</taxon>
        <taxon>Liliopsida</taxon>
        <taxon>Zingiberales</taxon>
        <taxon>Musaceae</taxon>
        <taxon>Musa</taxon>
    </lineage>
</organism>
<feature type="region of interest" description="Disordered" evidence="1">
    <location>
        <begin position="43"/>
        <end position="62"/>
    </location>
</feature>
<dbReference type="Proteomes" id="UP001055439">
    <property type="component" value="Chromosome 3"/>
</dbReference>
<dbReference type="AlphaFoldDB" id="A0A9E7FEY4"/>
<evidence type="ECO:0000313" key="3">
    <source>
        <dbReference type="Proteomes" id="UP001055439"/>
    </source>
</evidence>
<protein>
    <submittedName>
        <fullName evidence="2">Uncharacterized protein</fullName>
    </submittedName>
</protein>
<gene>
    <name evidence="2" type="ORF">MUK42_00455</name>
</gene>